<evidence type="ECO:0008006" key="3">
    <source>
        <dbReference type="Google" id="ProtNLM"/>
    </source>
</evidence>
<accession>A0A4Y2M3X2</accession>
<proteinExistence type="predicted"/>
<dbReference type="EMBL" id="BGPR01006613">
    <property type="protein sequence ID" value="GBN20426.1"/>
    <property type="molecule type" value="Genomic_DNA"/>
</dbReference>
<reference evidence="1 2" key="1">
    <citation type="journal article" date="2019" name="Sci. Rep.">
        <title>Orb-weaving spider Araneus ventricosus genome elucidates the spidroin gene catalogue.</title>
        <authorList>
            <person name="Kono N."/>
            <person name="Nakamura H."/>
            <person name="Ohtoshi R."/>
            <person name="Moran D.A.P."/>
            <person name="Shinohara A."/>
            <person name="Yoshida Y."/>
            <person name="Fujiwara M."/>
            <person name="Mori M."/>
            <person name="Tomita M."/>
            <person name="Arakawa K."/>
        </authorList>
    </citation>
    <scope>NUCLEOTIDE SEQUENCE [LARGE SCALE GENOMIC DNA]</scope>
</reference>
<dbReference type="OrthoDB" id="6436865at2759"/>
<keyword evidence="2" id="KW-1185">Reference proteome</keyword>
<evidence type="ECO:0000313" key="2">
    <source>
        <dbReference type="Proteomes" id="UP000499080"/>
    </source>
</evidence>
<organism evidence="1 2">
    <name type="scientific">Araneus ventricosus</name>
    <name type="common">Orbweaver spider</name>
    <name type="synonym">Epeira ventricosa</name>
    <dbReference type="NCBI Taxonomy" id="182803"/>
    <lineage>
        <taxon>Eukaryota</taxon>
        <taxon>Metazoa</taxon>
        <taxon>Ecdysozoa</taxon>
        <taxon>Arthropoda</taxon>
        <taxon>Chelicerata</taxon>
        <taxon>Arachnida</taxon>
        <taxon>Araneae</taxon>
        <taxon>Araneomorphae</taxon>
        <taxon>Entelegynae</taxon>
        <taxon>Araneoidea</taxon>
        <taxon>Araneidae</taxon>
        <taxon>Araneus</taxon>
    </lineage>
</organism>
<protein>
    <recommendedName>
        <fullName evidence="3">Endonuclease/exonuclease/phosphatase domain-containing protein</fullName>
    </recommendedName>
</protein>
<sequence>MFRKVRKSLKILQIKIVLDRPAWVSWNCRGFRIKICHIKNLIYEVHPVYIALRENYLTPAVIAKIKGYNHVRKDNENQSVRASGGVALLVSHDTSSSAITLHTNLQSVVVRIMLSNLVTVCTPYLPPSISVDERVIGSLVEELPAPFIIGDFNCKSPLRAVRIQILVDGKLRNSLILTLFAYLTVKKIATSINEVELSMFWTSHYARRLFLCILTLELEFT</sequence>
<gene>
    <name evidence="1" type="ORF">AVEN_216113_1</name>
</gene>
<evidence type="ECO:0000313" key="1">
    <source>
        <dbReference type="EMBL" id="GBN20426.1"/>
    </source>
</evidence>
<dbReference type="AlphaFoldDB" id="A0A4Y2M3X2"/>
<dbReference type="Proteomes" id="UP000499080">
    <property type="component" value="Unassembled WGS sequence"/>
</dbReference>
<dbReference type="InterPro" id="IPR036691">
    <property type="entry name" value="Endo/exonu/phosph_ase_sf"/>
</dbReference>
<comment type="caution">
    <text evidence="1">The sequence shown here is derived from an EMBL/GenBank/DDBJ whole genome shotgun (WGS) entry which is preliminary data.</text>
</comment>
<dbReference type="SUPFAM" id="SSF56219">
    <property type="entry name" value="DNase I-like"/>
    <property type="match status" value="1"/>
</dbReference>
<dbReference type="Gene3D" id="3.60.10.10">
    <property type="entry name" value="Endonuclease/exonuclease/phosphatase"/>
    <property type="match status" value="1"/>
</dbReference>
<name>A0A4Y2M3X2_ARAVE</name>